<protein>
    <recommendedName>
        <fullName evidence="3">Pilus assembly protein CpaE</fullName>
    </recommendedName>
</protein>
<accession>A0ABY4R0P4</accession>
<name>A0ABY4R0P4_9ACTN</name>
<dbReference type="Proteomes" id="UP001056336">
    <property type="component" value="Chromosome"/>
</dbReference>
<evidence type="ECO:0000313" key="2">
    <source>
        <dbReference type="Proteomes" id="UP001056336"/>
    </source>
</evidence>
<proteinExistence type="predicted"/>
<gene>
    <name evidence="1" type="ORF">M6D93_01680</name>
</gene>
<reference evidence="1" key="1">
    <citation type="journal article" date="2018" name="Int. J. Syst. Evol. Microbiol.">
        <title>Jatrophihabitans telluris sp. nov., isolated from sediment soil of lava forest wetlands and the emended description of the genus Jatrophihabitans.</title>
        <authorList>
            <person name="Lee K.C."/>
            <person name="Suh M.K."/>
            <person name="Eom M.K."/>
            <person name="Kim K.K."/>
            <person name="Kim J.S."/>
            <person name="Kim D.S."/>
            <person name="Ko S.H."/>
            <person name="Shin Y.K."/>
            <person name="Lee J.S."/>
        </authorList>
    </citation>
    <scope>NUCLEOTIDE SEQUENCE</scope>
    <source>
        <strain evidence="1">N237</strain>
    </source>
</reference>
<keyword evidence="2" id="KW-1185">Reference proteome</keyword>
<sequence>MISVELSTALRSAGLRWKPATGDRFVITQNEMAGEVFVLSDMTVEVHQLPQGAVIGFNGTTEWALDSVEDRHALWLPRETQLRELLAGTFRTLDRTSEGWRVRVEVGGAEAEFVDADPEQAYGGALLHLLSFIEV</sequence>
<dbReference type="EMBL" id="CP097332">
    <property type="protein sequence ID" value="UQX88725.1"/>
    <property type="molecule type" value="Genomic_DNA"/>
</dbReference>
<reference evidence="1" key="2">
    <citation type="submission" date="2022-05" db="EMBL/GenBank/DDBJ databases">
        <authorList>
            <person name="Kim J.-S."/>
            <person name="Lee K."/>
            <person name="Suh M."/>
            <person name="Eom M."/>
            <person name="Kim J.-S."/>
            <person name="Kim D.-S."/>
            <person name="Ko S.-H."/>
            <person name="Shin Y."/>
            <person name="Lee J.-S."/>
        </authorList>
    </citation>
    <scope>NUCLEOTIDE SEQUENCE</scope>
    <source>
        <strain evidence="1">N237</strain>
    </source>
</reference>
<organism evidence="1 2">
    <name type="scientific">Jatrophihabitans telluris</name>
    <dbReference type="NCBI Taxonomy" id="2038343"/>
    <lineage>
        <taxon>Bacteria</taxon>
        <taxon>Bacillati</taxon>
        <taxon>Actinomycetota</taxon>
        <taxon>Actinomycetes</taxon>
        <taxon>Jatrophihabitantales</taxon>
        <taxon>Jatrophihabitantaceae</taxon>
        <taxon>Jatrophihabitans</taxon>
    </lineage>
</organism>
<evidence type="ECO:0000313" key="1">
    <source>
        <dbReference type="EMBL" id="UQX88725.1"/>
    </source>
</evidence>
<dbReference type="RefSeq" id="WP_249772436.1">
    <property type="nucleotide sequence ID" value="NZ_CP097332.1"/>
</dbReference>
<evidence type="ECO:0008006" key="3">
    <source>
        <dbReference type="Google" id="ProtNLM"/>
    </source>
</evidence>